<keyword evidence="2" id="KW-1133">Transmembrane helix</keyword>
<proteinExistence type="predicted"/>
<dbReference type="STRING" id="1893.SAMN02787144_10303"/>
<evidence type="ECO:0000256" key="1">
    <source>
        <dbReference type="SAM" id="MobiDB-lite"/>
    </source>
</evidence>
<evidence type="ECO:0000313" key="3">
    <source>
        <dbReference type="EMBL" id="SFY42316.1"/>
    </source>
</evidence>
<protein>
    <submittedName>
        <fullName evidence="3">Uncharacterized protein</fullName>
    </submittedName>
</protein>
<accession>A0A1K2F4Z1</accession>
<gene>
    <name evidence="3" type="ORF">SAMN02787144_10303</name>
</gene>
<reference evidence="3 4" key="1">
    <citation type="submission" date="2016-11" db="EMBL/GenBank/DDBJ databases">
        <authorList>
            <person name="Jaros S."/>
            <person name="Januszkiewicz K."/>
            <person name="Wedrychowicz H."/>
        </authorList>
    </citation>
    <scope>NUCLEOTIDE SEQUENCE [LARGE SCALE GENOMIC DNA]</scope>
    <source>
        <strain evidence="3 4">OK807</strain>
    </source>
</reference>
<name>A0A1K2F4Z1_STRAR</name>
<keyword evidence="2" id="KW-0472">Membrane</keyword>
<dbReference type="AlphaFoldDB" id="A0A1K2F4Z1"/>
<dbReference type="RefSeq" id="WP_072488814.1">
    <property type="nucleotide sequence ID" value="NZ_FPJO01000030.1"/>
</dbReference>
<organism evidence="3 4">
    <name type="scientific">Streptomyces atratus</name>
    <dbReference type="NCBI Taxonomy" id="1893"/>
    <lineage>
        <taxon>Bacteria</taxon>
        <taxon>Bacillati</taxon>
        <taxon>Actinomycetota</taxon>
        <taxon>Actinomycetes</taxon>
        <taxon>Kitasatosporales</taxon>
        <taxon>Streptomycetaceae</taxon>
        <taxon>Streptomyces</taxon>
    </lineage>
</organism>
<evidence type="ECO:0000256" key="2">
    <source>
        <dbReference type="SAM" id="Phobius"/>
    </source>
</evidence>
<sequence length="80" mass="8634">MHGIAIRLVARITDTGLSRALFAQGYIPAPTDEQQHLFTFFSVGGIVVITLVAPAWLRSPARSARTSGAGDRHGTRIYTP</sequence>
<feature type="transmembrane region" description="Helical" evidence="2">
    <location>
        <begin position="37"/>
        <end position="57"/>
    </location>
</feature>
<keyword evidence="2" id="KW-0812">Transmembrane</keyword>
<dbReference type="Proteomes" id="UP000181909">
    <property type="component" value="Unassembled WGS sequence"/>
</dbReference>
<dbReference type="EMBL" id="FPJO01000030">
    <property type="protein sequence ID" value="SFY42316.1"/>
    <property type="molecule type" value="Genomic_DNA"/>
</dbReference>
<feature type="region of interest" description="Disordered" evidence="1">
    <location>
        <begin position="61"/>
        <end position="80"/>
    </location>
</feature>
<evidence type="ECO:0000313" key="4">
    <source>
        <dbReference type="Proteomes" id="UP000181909"/>
    </source>
</evidence>
<dbReference type="OrthoDB" id="5141135at2"/>